<evidence type="ECO:0000313" key="2">
    <source>
        <dbReference type="Proteomes" id="UP000011592"/>
    </source>
</evidence>
<keyword evidence="2" id="KW-1185">Reference proteome</keyword>
<dbReference type="EMBL" id="AOIJ01000042">
    <property type="protein sequence ID" value="ELY81358.1"/>
    <property type="molecule type" value="Genomic_DNA"/>
</dbReference>
<dbReference type="AlphaFoldDB" id="L9Z848"/>
<organism evidence="1 2">
    <name type="scientific">Natrinema gari JCM 14663</name>
    <dbReference type="NCBI Taxonomy" id="1230459"/>
    <lineage>
        <taxon>Archaea</taxon>
        <taxon>Methanobacteriati</taxon>
        <taxon>Methanobacteriota</taxon>
        <taxon>Stenosarchaea group</taxon>
        <taxon>Halobacteria</taxon>
        <taxon>Halobacteriales</taxon>
        <taxon>Natrialbaceae</taxon>
        <taxon>Natrinema</taxon>
    </lineage>
</organism>
<comment type="caution">
    <text evidence="1">The sequence shown here is derived from an EMBL/GenBank/DDBJ whole genome shotgun (WGS) entry which is preliminary data.</text>
</comment>
<reference evidence="1 2" key="1">
    <citation type="journal article" date="2014" name="PLoS Genet.">
        <title>Phylogenetically driven sequencing of extremely halophilic archaea reveals strategies for static and dynamic osmo-response.</title>
        <authorList>
            <person name="Becker E.A."/>
            <person name="Seitzer P.M."/>
            <person name="Tritt A."/>
            <person name="Larsen D."/>
            <person name="Krusor M."/>
            <person name="Yao A.I."/>
            <person name="Wu D."/>
            <person name="Madern D."/>
            <person name="Eisen J.A."/>
            <person name="Darling A.E."/>
            <person name="Facciotti M.T."/>
        </authorList>
    </citation>
    <scope>NUCLEOTIDE SEQUENCE [LARGE SCALE GENOMIC DNA]</scope>
    <source>
        <strain evidence="1 2">JCM 14663</strain>
    </source>
</reference>
<proteinExistence type="predicted"/>
<evidence type="ECO:0000313" key="1">
    <source>
        <dbReference type="EMBL" id="ELY81358.1"/>
    </source>
</evidence>
<sequence>MREHHIGQTVIPYEINWCDDRETVGLSLDQSLELTVRAPMAATIGEIEDMLESRQEWLLEKPHQLMR</sequence>
<name>L9Z848_9EURY</name>
<protein>
    <submittedName>
        <fullName evidence="1">Uncharacterized protein</fullName>
    </submittedName>
</protein>
<dbReference type="RefSeq" id="WP_008454346.1">
    <property type="nucleotide sequence ID" value="NZ_AOIJ01000042.1"/>
</dbReference>
<accession>L9Z848</accession>
<dbReference type="PATRIC" id="fig|1230459.4.peg.1376"/>
<gene>
    <name evidence="1" type="ORF">C486_06858</name>
</gene>
<dbReference type="Proteomes" id="UP000011592">
    <property type="component" value="Unassembled WGS sequence"/>
</dbReference>